<evidence type="ECO:0000259" key="7">
    <source>
        <dbReference type="PROSITE" id="PS50048"/>
    </source>
</evidence>
<reference evidence="8" key="1">
    <citation type="submission" date="2023-08" db="EMBL/GenBank/DDBJ databases">
        <title>Black Yeasts Isolated from many extreme environments.</title>
        <authorList>
            <person name="Coleine C."/>
            <person name="Stajich J.E."/>
            <person name="Selbmann L."/>
        </authorList>
    </citation>
    <scope>NUCLEOTIDE SEQUENCE</scope>
    <source>
        <strain evidence="8">CCFEE 5401</strain>
    </source>
</reference>
<feature type="coiled-coil region" evidence="5">
    <location>
        <begin position="73"/>
        <end position="100"/>
    </location>
</feature>
<protein>
    <recommendedName>
        <fullName evidence="7">Zn(2)-C6 fungal-type domain-containing protein</fullName>
    </recommendedName>
</protein>
<feature type="compositionally biased region" description="Polar residues" evidence="6">
    <location>
        <begin position="180"/>
        <end position="191"/>
    </location>
</feature>
<proteinExistence type="predicted"/>
<dbReference type="CDD" id="cd00067">
    <property type="entry name" value="GAL4"/>
    <property type="match status" value="1"/>
</dbReference>
<feature type="region of interest" description="Disordered" evidence="6">
    <location>
        <begin position="794"/>
        <end position="819"/>
    </location>
</feature>
<keyword evidence="3" id="KW-0804">Transcription</keyword>
<dbReference type="Proteomes" id="UP001310890">
    <property type="component" value="Unassembled WGS sequence"/>
</dbReference>
<organism evidence="8 9">
    <name type="scientific">Meristemomyces frigidus</name>
    <dbReference type="NCBI Taxonomy" id="1508187"/>
    <lineage>
        <taxon>Eukaryota</taxon>
        <taxon>Fungi</taxon>
        <taxon>Dikarya</taxon>
        <taxon>Ascomycota</taxon>
        <taxon>Pezizomycotina</taxon>
        <taxon>Dothideomycetes</taxon>
        <taxon>Dothideomycetidae</taxon>
        <taxon>Mycosphaerellales</taxon>
        <taxon>Teratosphaeriaceae</taxon>
        <taxon>Meristemomyces</taxon>
    </lineage>
</organism>
<dbReference type="SMART" id="SM00906">
    <property type="entry name" value="Fungal_trans"/>
    <property type="match status" value="1"/>
</dbReference>
<dbReference type="Gene3D" id="4.10.240.10">
    <property type="entry name" value="Zn(2)-C6 fungal-type DNA-binding domain"/>
    <property type="match status" value="1"/>
</dbReference>
<name>A0AAN7TP06_9PEZI</name>
<feature type="region of interest" description="Disordered" evidence="6">
    <location>
        <begin position="1"/>
        <end position="21"/>
    </location>
</feature>
<evidence type="ECO:0000256" key="4">
    <source>
        <dbReference type="ARBA" id="ARBA00023242"/>
    </source>
</evidence>
<evidence type="ECO:0000256" key="6">
    <source>
        <dbReference type="SAM" id="MobiDB-lite"/>
    </source>
</evidence>
<dbReference type="GO" id="GO:0000978">
    <property type="term" value="F:RNA polymerase II cis-regulatory region sequence-specific DNA binding"/>
    <property type="evidence" value="ECO:0007669"/>
    <property type="project" value="TreeGrafter"/>
</dbReference>
<dbReference type="CDD" id="cd12148">
    <property type="entry name" value="fungal_TF_MHR"/>
    <property type="match status" value="1"/>
</dbReference>
<keyword evidence="1" id="KW-0479">Metal-binding</keyword>
<dbReference type="AlphaFoldDB" id="A0AAN7TP06"/>
<evidence type="ECO:0000256" key="3">
    <source>
        <dbReference type="ARBA" id="ARBA00023163"/>
    </source>
</evidence>
<dbReference type="GO" id="GO:0008270">
    <property type="term" value="F:zinc ion binding"/>
    <property type="evidence" value="ECO:0007669"/>
    <property type="project" value="InterPro"/>
</dbReference>
<dbReference type="Pfam" id="PF04082">
    <property type="entry name" value="Fungal_trans"/>
    <property type="match status" value="1"/>
</dbReference>
<evidence type="ECO:0000256" key="2">
    <source>
        <dbReference type="ARBA" id="ARBA00023015"/>
    </source>
</evidence>
<feature type="domain" description="Zn(2)-C6 fungal-type" evidence="7">
    <location>
        <begin position="30"/>
        <end position="60"/>
    </location>
</feature>
<evidence type="ECO:0000256" key="5">
    <source>
        <dbReference type="SAM" id="Coils"/>
    </source>
</evidence>
<gene>
    <name evidence="8" type="ORF">LTR62_000486</name>
</gene>
<dbReference type="InterPro" id="IPR007219">
    <property type="entry name" value="XnlR_reg_dom"/>
</dbReference>
<dbReference type="SMART" id="SM00066">
    <property type="entry name" value="GAL4"/>
    <property type="match status" value="1"/>
</dbReference>
<accession>A0AAN7TP06</accession>
<dbReference type="PROSITE" id="PS00463">
    <property type="entry name" value="ZN2_CY6_FUNGAL_1"/>
    <property type="match status" value="1"/>
</dbReference>
<dbReference type="Pfam" id="PF00172">
    <property type="entry name" value="Zn_clus"/>
    <property type="match status" value="1"/>
</dbReference>
<evidence type="ECO:0000313" key="9">
    <source>
        <dbReference type="Proteomes" id="UP001310890"/>
    </source>
</evidence>
<sequence length="819" mass="91723">MDQQLSLSGYPHASSSTSSGLGALGLNEQACNECKRRKGRCDRQLPECGPCARNRRHCLYEKHSKTPLTRKYLTAVEERLRQAEIRTRQLEKRALVAEAKLQAIEQGGRVTAERQSSQVGLQFAISEDGEAGSSETIEGLADTQHGLNSFSSSTQAVNHGLQRTFSNTTGSTDWQYAASERTSANVEQTSPILDDGLASNDPLIRTHDFEVPPSETDDFSWDEQSPGDRRDSNQQQTLTSIDDEERLSVVDGMASLSVEDRGTGYLGVASGAAMLRLLLPDADHRGIASRRSPAQQYARSRGASEPLAVSEVAHGWIPTPVFLERNIGGVDMDSAITAYFSLYHLQYPIVHEASFRAQYAQVIPRPAGKSWNALAYMVAAIGLFTTSAGPVTRDLDLFEAAKANISIESLESGNLTLVQVLILMSNYLQKRNKPNSGYNYIGVALHMAMGLGLHKEFHNWSISPLTMEIRRRVWWCVQVFAIGAIITFGRPLSWPDRGVEVALPLNIDDRDLTNVSTSLPMAREGFTTYSAVAIQARFHMATNEIYSKIISVHFPRAAELIRLDDEKIETWRSTWLKDDMEVPHRYRLSRSIMEWRYRNFRIIMYRPFVVRFVLQQLTENSGLTFDQAMLTAVERCLTEARITIASIHDYWSTSAHNCLGSWYGLYFLFQASLIPVMCLRNNPMSGQAPSWRQQIMMVLSVFDAMHHINPSSRECYNMIARLCAGFLDPAQTLSGGPGSDPSTDSVWQQPVQESPQTQLSGVYSMMWPLPHPVGPDIVMPDDVWTNFLTQVPSHPSTHDGSSNFFWNQLEPENQNEWPQ</sequence>
<dbReference type="EMBL" id="JAVRRL010000010">
    <property type="protein sequence ID" value="KAK5116030.1"/>
    <property type="molecule type" value="Genomic_DNA"/>
</dbReference>
<dbReference type="InterPro" id="IPR051127">
    <property type="entry name" value="Fungal_SecMet_Regulators"/>
</dbReference>
<dbReference type="PANTHER" id="PTHR47424:SF2">
    <property type="entry name" value="TRANSCRIPTION FACTOR DOMAIN-CONTAINING PROTEIN-RELATED"/>
    <property type="match status" value="1"/>
</dbReference>
<dbReference type="GO" id="GO:0000981">
    <property type="term" value="F:DNA-binding transcription factor activity, RNA polymerase II-specific"/>
    <property type="evidence" value="ECO:0007669"/>
    <property type="project" value="InterPro"/>
</dbReference>
<dbReference type="InterPro" id="IPR036864">
    <property type="entry name" value="Zn2-C6_fun-type_DNA-bd_sf"/>
</dbReference>
<dbReference type="InterPro" id="IPR001138">
    <property type="entry name" value="Zn2Cys6_DnaBD"/>
</dbReference>
<dbReference type="SUPFAM" id="SSF57701">
    <property type="entry name" value="Zn2/Cys6 DNA-binding domain"/>
    <property type="match status" value="1"/>
</dbReference>
<dbReference type="GO" id="GO:0000435">
    <property type="term" value="P:positive regulation of transcription from RNA polymerase II promoter by galactose"/>
    <property type="evidence" value="ECO:0007669"/>
    <property type="project" value="TreeGrafter"/>
</dbReference>
<dbReference type="PANTHER" id="PTHR47424">
    <property type="entry name" value="REGULATORY PROTEIN GAL4"/>
    <property type="match status" value="1"/>
</dbReference>
<dbReference type="PROSITE" id="PS50048">
    <property type="entry name" value="ZN2_CY6_FUNGAL_2"/>
    <property type="match status" value="1"/>
</dbReference>
<keyword evidence="4" id="KW-0539">Nucleus</keyword>
<evidence type="ECO:0000313" key="8">
    <source>
        <dbReference type="EMBL" id="KAK5116030.1"/>
    </source>
</evidence>
<evidence type="ECO:0000256" key="1">
    <source>
        <dbReference type="ARBA" id="ARBA00022723"/>
    </source>
</evidence>
<dbReference type="GO" id="GO:0006351">
    <property type="term" value="P:DNA-templated transcription"/>
    <property type="evidence" value="ECO:0007669"/>
    <property type="project" value="InterPro"/>
</dbReference>
<keyword evidence="5" id="KW-0175">Coiled coil</keyword>
<feature type="region of interest" description="Disordered" evidence="6">
    <location>
        <begin position="180"/>
        <end position="239"/>
    </location>
</feature>
<comment type="caution">
    <text evidence="8">The sequence shown here is derived from an EMBL/GenBank/DDBJ whole genome shotgun (WGS) entry which is preliminary data.</text>
</comment>
<dbReference type="GO" id="GO:0005634">
    <property type="term" value="C:nucleus"/>
    <property type="evidence" value="ECO:0007669"/>
    <property type="project" value="TreeGrafter"/>
</dbReference>
<keyword evidence="2" id="KW-0805">Transcription regulation</keyword>